<protein>
    <submittedName>
        <fullName evidence="5">Adenosine kinase</fullName>
    </submittedName>
</protein>
<dbReference type="SUPFAM" id="SSF53613">
    <property type="entry name" value="Ribokinase-like"/>
    <property type="match status" value="1"/>
</dbReference>
<comment type="caution">
    <text evidence="5">The sequence shown here is derived from an EMBL/GenBank/DDBJ whole genome shotgun (WGS) entry which is preliminary data.</text>
</comment>
<dbReference type="InterPro" id="IPR002173">
    <property type="entry name" value="Carboh/pur_kinase_PfkB_CS"/>
</dbReference>
<dbReference type="CDD" id="cd01168">
    <property type="entry name" value="adenosine_kinase"/>
    <property type="match status" value="1"/>
</dbReference>
<evidence type="ECO:0000256" key="1">
    <source>
        <dbReference type="ARBA" id="ARBA00010688"/>
    </source>
</evidence>
<sequence length="292" mass="30566">MPERDGVLVLGGAGVDHVVQVPQLPLPLADSIHSTVHTRAGQTGDFVALGLHALGLPTTHLDVIGDDPEGNLVRELHDRQGIPFHSIITPQGTKRSVNLVDPHGRRLSLYDSSRGAGGVTFPPDLLATLAGRARHAHVSITEPCAEAIPALAAAGLTISTDLHDWDGADDYHRAFAERADIVFLSTANLTDPEAAMRSLAGPRVVVAMAGAQGGYVLADDRIRPYGPATPPGEVRDTNGAGDAFVAGFLLGRLTGEPLDRCLRFGAIAGAHACTVPATRVDPIDRATLTGRL</sequence>
<keyword evidence="6" id="KW-1185">Reference proteome</keyword>
<dbReference type="EMBL" id="JAENHO010000004">
    <property type="protein sequence ID" value="MBL7255866.1"/>
    <property type="molecule type" value="Genomic_DNA"/>
</dbReference>
<evidence type="ECO:0000256" key="2">
    <source>
        <dbReference type="ARBA" id="ARBA00022679"/>
    </source>
</evidence>
<dbReference type="GO" id="GO:0016301">
    <property type="term" value="F:kinase activity"/>
    <property type="evidence" value="ECO:0007669"/>
    <property type="project" value="UniProtKB-KW"/>
</dbReference>
<keyword evidence="3 5" id="KW-0418">Kinase</keyword>
<organism evidence="5 6">
    <name type="scientific">Paractinoplanes lichenicola</name>
    <dbReference type="NCBI Taxonomy" id="2802976"/>
    <lineage>
        <taxon>Bacteria</taxon>
        <taxon>Bacillati</taxon>
        <taxon>Actinomycetota</taxon>
        <taxon>Actinomycetes</taxon>
        <taxon>Micromonosporales</taxon>
        <taxon>Micromonosporaceae</taxon>
        <taxon>Paractinoplanes</taxon>
    </lineage>
</organism>
<keyword evidence="2" id="KW-0808">Transferase</keyword>
<gene>
    <name evidence="5" type="ORF">JKJ07_16305</name>
</gene>
<proteinExistence type="inferred from homology"/>
<comment type="similarity">
    <text evidence="1">Belongs to the carbohydrate kinase PfkB family.</text>
</comment>
<evidence type="ECO:0000259" key="4">
    <source>
        <dbReference type="Pfam" id="PF00294"/>
    </source>
</evidence>
<dbReference type="Pfam" id="PF00294">
    <property type="entry name" value="PfkB"/>
    <property type="match status" value="1"/>
</dbReference>
<dbReference type="PANTHER" id="PTHR43320">
    <property type="entry name" value="SUGAR KINASE"/>
    <property type="match status" value="1"/>
</dbReference>
<dbReference type="InterPro" id="IPR011611">
    <property type="entry name" value="PfkB_dom"/>
</dbReference>
<name>A0ABS1VMB1_9ACTN</name>
<accession>A0ABS1VMB1</accession>
<evidence type="ECO:0000256" key="3">
    <source>
        <dbReference type="ARBA" id="ARBA00022777"/>
    </source>
</evidence>
<feature type="domain" description="Carbohydrate kinase PfkB" evidence="4">
    <location>
        <begin position="44"/>
        <end position="280"/>
    </location>
</feature>
<evidence type="ECO:0000313" key="5">
    <source>
        <dbReference type="EMBL" id="MBL7255866.1"/>
    </source>
</evidence>
<dbReference type="InterPro" id="IPR052700">
    <property type="entry name" value="Carb_kinase_PfkB-like"/>
</dbReference>
<dbReference type="PANTHER" id="PTHR43320:SF3">
    <property type="entry name" value="CARBOHYDRATE KINASE PFKB DOMAIN-CONTAINING PROTEIN"/>
    <property type="match status" value="1"/>
</dbReference>
<dbReference type="InterPro" id="IPR029056">
    <property type="entry name" value="Ribokinase-like"/>
</dbReference>
<dbReference type="PROSITE" id="PS00584">
    <property type="entry name" value="PFKB_KINASES_2"/>
    <property type="match status" value="1"/>
</dbReference>
<reference evidence="5 6" key="1">
    <citation type="submission" date="2021-01" db="EMBL/GenBank/DDBJ databases">
        <title>Actinoplanes sp. nov. LDG1-01 isolated from lichen.</title>
        <authorList>
            <person name="Saeng-In P."/>
            <person name="Phongsopitanun W."/>
            <person name="Kanchanasin P."/>
            <person name="Yuki M."/>
            <person name="Kudo T."/>
            <person name="Ohkuma M."/>
            <person name="Tanasupawat S."/>
        </authorList>
    </citation>
    <scope>NUCLEOTIDE SEQUENCE [LARGE SCALE GENOMIC DNA]</scope>
    <source>
        <strain evidence="5 6">LDG1-01</strain>
    </source>
</reference>
<dbReference type="Gene3D" id="3.40.1190.20">
    <property type="match status" value="1"/>
</dbReference>
<dbReference type="Proteomes" id="UP000598996">
    <property type="component" value="Unassembled WGS sequence"/>
</dbReference>
<evidence type="ECO:0000313" key="6">
    <source>
        <dbReference type="Proteomes" id="UP000598996"/>
    </source>
</evidence>